<evidence type="ECO:0000256" key="4">
    <source>
        <dbReference type="ARBA" id="ARBA00022840"/>
    </source>
</evidence>
<keyword evidence="7" id="KW-1185">Reference proteome</keyword>
<dbReference type="InterPro" id="IPR003439">
    <property type="entry name" value="ABC_transporter-like_ATP-bd"/>
</dbReference>
<proteinExistence type="inferred from homology"/>
<name>A0ABP6MKF1_9ACTN</name>
<evidence type="ECO:0000256" key="2">
    <source>
        <dbReference type="ARBA" id="ARBA00022448"/>
    </source>
</evidence>
<comment type="caution">
    <text evidence="6">The sequence shown here is derived from an EMBL/GenBank/DDBJ whole genome shotgun (WGS) entry which is preliminary data.</text>
</comment>
<dbReference type="SMART" id="SM00382">
    <property type="entry name" value="AAA"/>
    <property type="match status" value="1"/>
</dbReference>
<feature type="domain" description="ABC transporter" evidence="5">
    <location>
        <begin position="2"/>
        <end position="226"/>
    </location>
</feature>
<accession>A0ABP6MKF1</accession>
<comment type="similarity">
    <text evidence="1">Belongs to the ABC transporter superfamily.</text>
</comment>
<evidence type="ECO:0000313" key="7">
    <source>
        <dbReference type="Proteomes" id="UP001500320"/>
    </source>
</evidence>
<dbReference type="Pfam" id="PF00005">
    <property type="entry name" value="ABC_tran"/>
    <property type="match status" value="1"/>
</dbReference>
<keyword evidence="3" id="KW-0547">Nucleotide-binding</keyword>
<dbReference type="PROSITE" id="PS00211">
    <property type="entry name" value="ABC_TRANSPORTER_1"/>
    <property type="match status" value="1"/>
</dbReference>
<evidence type="ECO:0000256" key="1">
    <source>
        <dbReference type="ARBA" id="ARBA00005417"/>
    </source>
</evidence>
<gene>
    <name evidence="6" type="ORF">GCM10010466_05710</name>
</gene>
<organism evidence="6 7">
    <name type="scientific">Planomonospora alba</name>
    <dbReference type="NCBI Taxonomy" id="161354"/>
    <lineage>
        <taxon>Bacteria</taxon>
        <taxon>Bacillati</taxon>
        <taxon>Actinomycetota</taxon>
        <taxon>Actinomycetes</taxon>
        <taxon>Streptosporangiales</taxon>
        <taxon>Streptosporangiaceae</taxon>
        <taxon>Planomonospora</taxon>
    </lineage>
</organism>
<dbReference type="Proteomes" id="UP001500320">
    <property type="component" value="Unassembled WGS sequence"/>
</dbReference>
<dbReference type="PANTHER" id="PTHR43335:SF4">
    <property type="entry name" value="ABC TRANSPORTER, ATP-BINDING PROTEIN"/>
    <property type="match status" value="1"/>
</dbReference>
<evidence type="ECO:0000259" key="5">
    <source>
        <dbReference type="PROSITE" id="PS50893"/>
    </source>
</evidence>
<keyword evidence="4" id="KW-0067">ATP-binding</keyword>
<protein>
    <recommendedName>
        <fullName evidence="5">ABC transporter domain-containing protein</fullName>
    </recommendedName>
</protein>
<dbReference type="Gene3D" id="3.40.50.300">
    <property type="entry name" value="P-loop containing nucleotide triphosphate hydrolases"/>
    <property type="match status" value="1"/>
</dbReference>
<evidence type="ECO:0000256" key="3">
    <source>
        <dbReference type="ARBA" id="ARBA00022741"/>
    </source>
</evidence>
<reference evidence="7" key="1">
    <citation type="journal article" date="2019" name="Int. J. Syst. Evol. Microbiol.">
        <title>The Global Catalogue of Microorganisms (GCM) 10K type strain sequencing project: providing services to taxonomists for standard genome sequencing and annotation.</title>
        <authorList>
            <consortium name="The Broad Institute Genomics Platform"/>
            <consortium name="The Broad Institute Genome Sequencing Center for Infectious Disease"/>
            <person name="Wu L."/>
            <person name="Ma J."/>
        </authorList>
    </citation>
    <scope>NUCLEOTIDE SEQUENCE [LARGE SCALE GENOMIC DNA]</scope>
    <source>
        <strain evidence="7">JCM 9373</strain>
    </source>
</reference>
<dbReference type="SUPFAM" id="SSF52540">
    <property type="entry name" value="P-loop containing nucleoside triphosphate hydrolases"/>
    <property type="match status" value="1"/>
</dbReference>
<dbReference type="EMBL" id="BAAAUT010000003">
    <property type="protein sequence ID" value="GAA3117552.1"/>
    <property type="molecule type" value="Genomic_DNA"/>
</dbReference>
<keyword evidence="2" id="KW-0813">Transport</keyword>
<dbReference type="InterPro" id="IPR003593">
    <property type="entry name" value="AAA+_ATPase"/>
</dbReference>
<dbReference type="InterPro" id="IPR017871">
    <property type="entry name" value="ABC_transporter-like_CS"/>
</dbReference>
<dbReference type="PROSITE" id="PS50893">
    <property type="entry name" value="ABC_TRANSPORTER_2"/>
    <property type="match status" value="1"/>
</dbReference>
<evidence type="ECO:0000313" key="6">
    <source>
        <dbReference type="EMBL" id="GAA3117552.1"/>
    </source>
</evidence>
<dbReference type="InterPro" id="IPR027417">
    <property type="entry name" value="P-loop_NTPase"/>
</dbReference>
<sequence length="232" mass="24809">MIEIAGLTKRFGRDRAVDDLSFEVHPGRVTGFLGPNGAGKTTTMRLIVGLERPTAGRALVDGLPYQKIDKPLTRVGALLDAAAVHGGRRADQHLRWLAASNGLSRDRIAPLLERVGLGGVRKRIGVYSLGMKQRLGIAAALLGDPPVLILDEPVNGLDAEGVKWTRDLLRSLAAEGRTVLVSSHLMSEMAITADHLIVIARGRLVADVPTAEFVRPGMSLEDVYLEAVGGMS</sequence>
<dbReference type="PANTHER" id="PTHR43335">
    <property type="entry name" value="ABC TRANSPORTER, ATP-BINDING PROTEIN"/>
    <property type="match status" value="1"/>
</dbReference>